<name>A0A494G988_SOLLC</name>
<organism evidence="5">
    <name type="scientific">Solanum lycopersicum</name>
    <name type="common">Tomato</name>
    <name type="synonym">Lycopersicon esculentum</name>
    <dbReference type="NCBI Taxonomy" id="4081"/>
    <lineage>
        <taxon>Eukaryota</taxon>
        <taxon>Viridiplantae</taxon>
        <taxon>Streptophyta</taxon>
        <taxon>Embryophyta</taxon>
        <taxon>Tracheophyta</taxon>
        <taxon>Spermatophyta</taxon>
        <taxon>Magnoliopsida</taxon>
        <taxon>eudicotyledons</taxon>
        <taxon>Gunneridae</taxon>
        <taxon>Pentapetalae</taxon>
        <taxon>asterids</taxon>
        <taxon>lamiids</taxon>
        <taxon>Solanales</taxon>
        <taxon>Solanaceae</taxon>
        <taxon>Solanoideae</taxon>
        <taxon>Solaneae</taxon>
        <taxon>Solanum</taxon>
        <taxon>Solanum subgen. Lycopersicon</taxon>
    </lineage>
</organism>
<dbReference type="PANTHER" id="PTHR48112:SF22">
    <property type="entry name" value="MITOCHONDRIAL TRANSCRIPTION FACTOR A, ISOFORM B"/>
    <property type="match status" value="1"/>
</dbReference>
<dbReference type="Pfam" id="PF00505">
    <property type="entry name" value="HMG_box"/>
    <property type="match status" value="1"/>
</dbReference>
<dbReference type="EnsemblPlants" id="Solyc00g029290.1.1">
    <property type="protein sequence ID" value="Solyc00g029290.1.1"/>
    <property type="gene ID" value="Solyc00g029290.1"/>
</dbReference>
<dbReference type="Gene3D" id="1.10.30.10">
    <property type="entry name" value="High mobility group box domain"/>
    <property type="match status" value="1"/>
</dbReference>
<evidence type="ECO:0000313" key="6">
    <source>
        <dbReference type="Proteomes" id="UP000004994"/>
    </source>
</evidence>
<reference evidence="5" key="1">
    <citation type="journal article" date="2012" name="Nature">
        <title>The tomato genome sequence provides insights into fleshy fruit evolution.</title>
        <authorList>
            <consortium name="Tomato Genome Consortium"/>
        </authorList>
    </citation>
    <scope>NUCLEOTIDE SEQUENCE [LARGE SCALE GENOMIC DNA]</scope>
    <source>
        <strain evidence="5">cv. Heinz 1706</strain>
    </source>
</reference>
<dbReference type="PROSITE" id="PS50118">
    <property type="entry name" value="HMG_BOX_2"/>
    <property type="match status" value="1"/>
</dbReference>
<evidence type="ECO:0000256" key="1">
    <source>
        <dbReference type="ARBA" id="ARBA00023125"/>
    </source>
</evidence>
<protein>
    <recommendedName>
        <fullName evidence="4">HMG box domain-containing protein</fullName>
    </recommendedName>
</protein>
<evidence type="ECO:0000256" key="3">
    <source>
        <dbReference type="SAM" id="MobiDB-lite"/>
    </source>
</evidence>
<reference evidence="5" key="2">
    <citation type="submission" date="2019-04" db="UniProtKB">
        <authorList>
            <consortium name="EnsemblPlants"/>
        </authorList>
    </citation>
    <scope>IDENTIFICATION</scope>
    <source>
        <strain evidence="5">cv. Heinz 1706</strain>
    </source>
</reference>
<keyword evidence="2" id="KW-0539">Nucleus</keyword>
<proteinExistence type="predicted"/>
<dbReference type="InterPro" id="IPR036910">
    <property type="entry name" value="HMG_box_dom_sf"/>
</dbReference>
<dbReference type="STRING" id="4081.A0A494G988"/>
<keyword evidence="1 2" id="KW-0238">DNA-binding</keyword>
<dbReference type="InterPro" id="IPR009071">
    <property type="entry name" value="HMG_box_dom"/>
</dbReference>
<feature type="region of interest" description="Disordered" evidence="3">
    <location>
        <begin position="321"/>
        <end position="376"/>
    </location>
</feature>
<dbReference type="SUPFAM" id="SSF47095">
    <property type="entry name" value="HMG-box"/>
    <property type="match status" value="1"/>
</dbReference>
<dbReference type="PaxDb" id="4081-Solyc00g029290.1.1"/>
<feature type="domain" description="HMG box" evidence="4">
    <location>
        <begin position="182"/>
        <end position="254"/>
    </location>
</feature>
<feature type="DNA-binding region" description="HMG box" evidence="2">
    <location>
        <begin position="182"/>
        <end position="254"/>
    </location>
</feature>
<dbReference type="GO" id="GO:0005634">
    <property type="term" value="C:nucleus"/>
    <property type="evidence" value="ECO:0000318"/>
    <property type="project" value="GO_Central"/>
</dbReference>
<dbReference type="InterPro" id="IPR050342">
    <property type="entry name" value="HMGB"/>
</dbReference>
<evidence type="ECO:0000259" key="4">
    <source>
        <dbReference type="PROSITE" id="PS50118"/>
    </source>
</evidence>
<feature type="region of interest" description="Disordered" evidence="3">
    <location>
        <begin position="273"/>
        <end position="292"/>
    </location>
</feature>
<dbReference type="AlphaFoldDB" id="A0A494G988"/>
<dbReference type="PANTHER" id="PTHR48112">
    <property type="entry name" value="HIGH MOBILITY GROUP PROTEIN DSP1"/>
    <property type="match status" value="1"/>
</dbReference>
<sequence length="376" mass="41597">MTSVASLSTLRLVPDESSHATLLCAIFLEMTPPTPSSRHSNRLRSGYPAPPLHRLSPILTSSHLALDPTASVLSHIHHSTSAHLRQNPPLRRMAGLNHPWTHGTTVESAHVGLDDRCMVDRRRRASRTTGWRCTADPASGGSLPTLANAISSNIPILDEEATTGKKAGKAKKEKKIKDPNAPKRPPSAYILFQNEIREDIRAANPGIAYKDVLNVVSERWKNLSESEKKVSRPRPLKLSLTLRQVYEGAYADAQNVFKEADSLYKAAGGVSRLSSRPAVGCPGARHSSGLDFQGKSLKERLPTYHHAPDSERCRGCCGRLDSSEQGEEGQEEEEQGGGGRGQRRRRPRDREEGESRLRFTMYRTVLTDLQKKKKKE</sequence>
<feature type="compositionally biased region" description="Basic and acidic residues" evidence="3">
    <location>
        <begin position="348"/>
        <end position="357"/>
    </location>
</feature>
<accession>A0A494G988</accession>
<evidence type="ECO:0000313" key="5">
    <source>
        <dbReference type="EnsemblPlants" id="Solyc00g029290.1.1"/>
    </source>
</evidence>
<feature type="compositionally biased region" description="Acidic residues" evidence="3">
    <location>
        <begin position="324"/>
        <end position="335"/>
    </location>
</feature>
<dbReference type="SMART" id="SM00398">
    <property type="entry name" value="HMG"/>
    <property type="match status" value="1"/>
</dbReference>
<dbReference type="InParanoid" id="A0A494G988"/>
<dbReference type="Proteomes" id="UP000004994">
    <property type="component" value="Unassembled WGS sequence"/>
</dbReference>
<dbReference type="GO" id="GO:0003677">
    <property type="term" value="F:DNA binding"/>
    <property type="evidence" value="ECO:0007669"/>
    <property type="project" value="UniProtKB-UniRule"/>
</dbReference>
<keyword evidence="6" id="KW-1185">Reference proteome</keyword>
<evidence type="ECO:0000256" key="2">
    <source>
        <dbReference type="PROSITE-ProRule" id="PRU00267"/>
    </source>
</evidence>
<feature type="region of interest" description="Disordered" evidence="3">
    <location>
        <begin position="161"/>
        <end position="184"/>
    </location>
</feature>
<dbReference type="Gramene" id="Solyc00g029290.1.1">
    <property type="protein sequence ID" value="Solyc00g029290.1.1"/>
    <property type="gene ID" value="Solyc00g029290.1"/>
</dbReference>